<dbReference type="Pfam" id="PF06057">
    <property type="entry name" value="VirJ"/>
    <property type="match status" value="1"/>
</dbReference>
<dbReference type="AlphaFoldDB" id="A0A2R3Z4C2"/>
<reference evidence="3" key="1">
    <citation type="submission" date="2018-03" db="EMBL/GenBank/DDBJ databases">
        <title>Gramella fulva sp. nov., isolated from a dry surface of tidal flat.</title>
        <authorList>
            <person name="Hwang S.H."/>
            <person name="Hwang W.M."/>
            <person name="Kang K."/>
            <person name="Ahn T.-Y."/>
        </authorList>
    </citation>
    <scope>NUCLEOTIDE SEQUENCE [LARGE SCALE GENOMIC DNA]</scope>
    <source>
        <strain evidence="3">SH35</strain>
    </source>
</reference>
<evidence type="ECO:0000313" key="3">
    <source>
        <dbReference type="Proteomes" id="UP000241507"/>
    </source>
</evidence>
<gene>
    <name evidence="2" type="ORF">C7S20_07460</name>
</gene>
<dbReference type="InterPro" id="IPR029058">
    <property type="entry name" value="AB_hydrolase_fold"/>
</dbReference>
<dbReference type="EMBL" id="CP028136">
    <property type="protein sequence ID" value="AVR45120.1"/>
    <property type="molecule type" value="Genomic_DNA"/>
</dbReference>
<protein>
    <recommendedName>
        <fullName evidence="1">Bacterial virulence domain-containing protein</fullName>
    </recommendedName>
</protein>
<dbReference type="InterPro" id="IPR010333">
    <property type="entry name" value="VirJ"/>
</dbReference>
<evidence type="ECO:0000313" key="2">
    <source>
        <dbReference type="EMBL" id="AVR45120.1"/>
    </source>
</evidence>
<dbReference type="Proteomes" id="UP000241507">
    <property type="component" value="Chromosome"/>
</dbReference>
<feature type="domain" description="Bacterial virulence" evidence="1">
    <location>
        <begin position="30"/>
        <end position="213"/>
    </location>
</feature>
<sequence length="215" mass="24264">MLFCNPAQAQNFKPEEMPLSVSSSHGSKETLMIYLTGDGGMNGFSKSFIHALELQGYGVVALDSRKYFWNEKQPSQFASDLEQVAKYYQKLWNKPFVEVIGYSFGADVAAFLPKKISSGFRSELKKLVLLSPSSSTDFVIRLRDLLAHGDSTDGKYKTAPELQKPSVKITCVFGKDETLFLKDRLKDVDKVTIKEIPGDHQYQKDFNLLMKIINM</sequence>
<dbReference type="KEGG" id="grs:C7S20_07460"/>
<organism evidence="2 3">
    <name type="scientific">Christiangramia fulva</name>
    <dbReference type="NCBI Taxonomy" id="2126553"/>
    <lineage>
        <taxon>Bacteria</taxon>
        <taxon>Pseudomonadati</taxon>
        <taxon>Bacteroidota</taxon>
        <taxon>Flavobacteriia</taxon>
        <taxon>Flavobacteriales</taxon>
        <taxon>Flavobacteriaceae</taxon>
        <taxon>Christiangramia</taxon>
    </lineage>
</organism>
<accession>A0A2R3Z4C2</accession>
<proteinExistence type="predicted"/>
<dbReference type="SUPFAM" id="SSF53474">
    <property type="entry name" value="alpha/beta-Hydrolases"/>
    <property type="match status" value="1"/>
</dbReference>
<evidence type="ECO:0000259" key="1">
    <source>
        <dbReference type="Pfam" id="PF06057"/>
    </source>
</evidence>
<name>A0A2R3Z4C2_9FLAO</name>
<dbReference type="Gene3D" id="3.40.50.1820">
    <property type="entry name" value="alpha/beta hydrolase"/>
    <property type="match status" value="1"/>
</dbReference>
<keyword evidence="3" id="KW-1185">Reference proteome</keyword>